<keyword evidence="1" id="KW-0677">Repeat</keyword>
<dbReference type="OrthoDB" id="1577640at2759"/>
<feature type="compositionally biased region" description="Polar residues" evidence="4">
    <location>
        <begin position="1185"/>
        <end position="1202"/>
    </location>
</feature>
<dbReference type="Pfam" id="PF12796">
    <property type="entry name" value="Ank_2"/>
    <property type="match status" value="3"/>
</dbReference>
<evidence type="ECO:0000256" key="4">
    <source>
        <dbReference type="SAM" id="MobiDB-lite"/>
    </source>
</evidence>
<dbReference type="PROSITE" id="PS50088">
    <property type="entry name" value="ANK_REPEAT"/>
    <property type="match status" value="10"/>
</dbReference>
<evidence type="ECO:0000256" key="2">
    <source>
        <dbReference type="ARBA" id="ARBA00023043"/>
    </source>
</evidence>
<feature type="domain" description="Nephrocystin 3-like N-terminal" evidence="5">
    <location>
        <begin position="190"/>
        <end position="342"/>
    </location>
</feature>
<dbReference type="Pfam" id="PF13637">
    <property type="entry name" value="Ank_4"/>
    <property type="match status" value="1"/>
</dbReference>
<dbReference type="Proteomes" id="UP000249363">
    <property type="component" value="Unassembled WGS sequence"/>
</dbReference>
<feature type="region of interest" description="Disordered" evidence="4">
    <location>
        <begin position="1090"/>
        <end position="1202"/>
    </location>
</feature>
<dbReference type="InterPro" id="IPR027417">
    <property type="entry name" value="P-loop_NTPase"/>
</dbReference>
<dbReference type="RefSeq" id="XP_040735871.1">
    <property type="nucleotide sequence ID" value="XM_040880055.1"/>
</dbReference>
<evidence type="ECO:0000256" key="3">
    <source>
        <dbReference type="PROSITE-ProRule" id="PRU00023"/>
    </source>
</evidence>
<feature type="compositionally biased region" description="Acidic residues" evidence="4">
    <location>
        <begin position="1173"/>
        <end position="1184"/>
    </location>
</feature>
<comment type="caution">
    <text evidence="6">The sequence shown here is derived from an EMBL/GenBank/DDBJ whole genome shotgun (WGS) entry which is preliminary data.</text>
</comment>
<accession>A0A364L6D7</accession>
<keyword evidence="2 3" id="KW-0040">ANK repeat</keyword>
<dbReference type="Gene3D" id="1.25.40.20">
    <property type="entry name" value="Ankyrin repeat-containing domain"/>
    <property type="match status" value="2"/>
</dbReference>
<dbReference type="SUPFAM" id="SSF52540">
    <property type="entry name" value="P-loop containing nucleoside triphosphate hydrolases"/>
    <property type="match status" value="1"/>
</dbReference>
<gene>
    <name evidence="6" type="ORF">BHQ10_007368</name>
</gene>
<keyword evidence="7" id="KW-1185">Reference proteome</keyword>
<reference evidence="6 7" key="1">
    <citation type="journal article" date="2017" name="Biotechnol. Biofuels">
        <title>Differential beta-glucosidase expression as a function of carbon source availability in Talaromyces amestolkiae: a genomic and proteomic approach.</title>
        <authorList>
            <person name="de Eugenio L.I."/>
            <person name="Mendez-Liter J.A."/>
            <person name="Nieto-Dominguez M."/>
            <person name="Alonso L."/>
            <person name="Gil-Munoz J."/>
            <person name="Barriuso J."/>
            <person name="Prieto A."/>
            <person name="Martinez M.J."/>
        </authorList>
    </citation>
    <scope>NUCLEOTIDE SEQUENCE [LARGE SCALE GENOMIC DNA]</scope>
    <source>
        <strain evidence="6 7">CIB</strain>
    </source>
</reference>
<evidence type="ECO:0000259" key="5">
    <source>
        <dbReference type="Pfam" id="PF24883"/>
    </source>
</evidence>
<proteinExistence type="predicted"/>
<sequence>MADVVEVKELLRQVCRYVRVVRRCLGGVRDHAESAEKAVSLLCDLLELLHSVKDQLSGSNEKCPFDSSRLAVIQELLILFEATLQLMETNFHPGGVGVREFRTYLLERTMVPRLEQYKVAFLLATQSDSPSSKERSVTEMDIYQRLRQFYDMETKPSRFKYEDDVMRTADRLSAENFITLADLCNRRQHGSCQWILNNQQYRQWSQGSFRSLYCLGPAGIGKTFLSSVVIDHIQRTFTSPDVAIVFLFCHKEKDGENGCPALLQSVLAQLIYRRRALSQSTEALYNFEAASGAKASSKAYQNAIRAEVNHFSKVFLVIDGLDTISDRDRFLNRMQKLPEHTQLLITLRESSDTEKINYIDVSSPKKDIRDYVVSRLDKDAKLSRLGIREEGNKEVQNDVIRYVVEKSHGSFLLAQLHLDLLASYEEKALAHSALSHLPENLVETYAEIMKRILSKHPRSRNFIYWTLFCRKPLTVAELKYATMEDKTSDESESDQSNSDLTSFETKLLTETCGLLTIDAVTGTVGLVHKTAKDALERMAAASIVFATAHKEIAERCLTLISNDDIVDDCYVKKEDSSRSCRDTLLLDYAASNWGYHACDAAEEEQTIQVLITTFLNKISWRRPSNNDGSISDYAFPEEVGIGQYPTDWTPLHYLAYFDIVCRGKRLLEQKTDVNINDNALGVTPLHCAAFRGNEAMLELLLDNGADIDAQTKDGDTALHLATVRGKRKIMKTLIARGIDTTKTNNAGHTALHAAVGTPDDEATVPLLVKSKLDVNAQNSVTGDTPLHLAVQFKRPRILLYLLNKKAIVDTFNKKGMAPLHISAHSNNLEAVTLLLERGAIVESRANDGITAMHVAAQAENWIAFDFLVAAGADINAWDLNGDTLLHTRANKQRDTAIITKLLEFGANFEARNSKGYTPLQAAALNGNRDMFFLLLEAGANIAVETPKGENLLHITPPVNEAYLEILRALLTRGLSVDALSSQGWKPIHQTAFKGTGSPDITLDKSREHLEMLIAYGADVNAVTESAEKETALHLATRASIPRPLFIMLLLDHGADVNAKNGEGKTALHLAAARGRETLFRILLEHGADISIKAPEPQKDAPKESQETEKPTQESPQKEAKTSNEKPPAAKETGVTAFDLAKKNPLGALWFDEKGELRPVTPQSRRGSTATLIDESDIEDDDDSETATGGTTVTENSSVLTER</sequence>
<dbReference type="SMART" id="SM00248">
    <property type="entry name" value="ANK"/>
    <property type="match status" value="12"/>
</dbReference>
<feature type="repeat" description="ANK" evidence="3">
    <location>
        <begin position="914"/>
        <end position="946"/>
    </location>
</feature>
<feature type="repeat" description="ANK" evidence="3">
    <location>
        <begin position="781"/>
        <end position="813"/>
    </location>
</feature>
<feature type="repeat" description="ANK" evidence="3">
    <location>
        <begin position="746"/>
        <end position="779"/>
    </location>
</feature>
<dbReference type="InterPro" id="IPR056884">
    <property type="entry name" value="NPHP3-like_N"/>
</dbReference>
<protein>
    <recommendedName>
        <fullName evidence="5">Nephrocystin 3-like N-terminal domain-containing protein</fullName>
    </recommendedName>
</protein>
<dbReference type="PANTHER" id="PTHR24198:SF165">
    <property type="entry name" value="ANKYRIN REPEAT-CONTAINING PROTEIN-RELATED"/>
    <property type="match status" value="1"/>
</dbReference>
<dbReference type="InterPro" id="IPR002110">
    <property type="entry name" value="Ankyrin_rpt"/>
</dbReference>
<feature type="repeat" description="ANK" evidence="3">
    <location>
        <begin position="1062"/>
        <end position="1094"/>
    </location>
</feature>
<name>A0A364L6D7_TALAM</name>
<feature type="repeat" description="ANK" evidence="3">
    <location>
        <begin position="880"/>
        <end position="913"/>
    </location>
</feature>
<evidence type="ECO:0000313" key="7">
    <source>
        <dbReference type="Proteomes" id="UP000249363"/>
    </source>
</evidence>
<feature type="repeat" description="ANK" evidence="3">
    <location>
        <begin position="680"/>
        <end position="712"/>
    </location>
</feature>
<evidence type="ECO:0000313" key="6">
    <source>
        <dbReference type="EMBL" id="RAO71356.1"/>
    </source>
</evidence>
<dbReference type="PRINTS" id="PR01415">
    <property type="entry name" value="ANKYRIN"/>
</dbReference>
<dbReference type="Gene3D" id="3.40.50.300">
    <property type="entry name" value="P-loop containing nucleotide triphosphate hydrolases"/>
    <property type="match status" value="1"/>
</dbReference>
<dbReference type="EMBL" id="MIKG01000015">
    <property type="protein sequence ID" value="RAO71356.1"/>
    <property type="molecule type" value="Genomic_DNA"/>
</dbReference>
<feature type="repeat" description="ANK" evidence="3">
    <location>
        <begin position="847"/>
        <end position="879"/>
    </location>
</feature>
<dbReference type="GeneID" id="63796583"/>
<dbReference type="InterPro" id="IPR036770">
    <property type="entry name" value="Ankyrin_rpt-contain_sf"/>
</dbReference>
<feature type="compositionally biased region" description="Polar residues" evidence="4">
    <location>
        <begin position="1160"/>
        <end position="1170"/>
    </location>
</feature>
<dbReference type="PROSITE" id="PS50297">
    <property type="entry name" value="ANK_REP_REGION"/>
    <property type="match status" value="9"/>
</dbReference>
<dbReference type="AlphaFoldDB" id="A0A364L6D7"/>
<dbReference type="Pfam" id="PF24883">
    <property type="entry name" value="NPHP3_N"/>
    <property type="match status" value="1"/>
</dbReference>
<dbReference type="PANTHER" id="PTHR24198">
    <property type="entry name" value="ANKYRIN REPEAT AND PROTEIN KINASE DOMAIN-CONTAINING PROTEIN"/>
    <property type="match status" value="1"/>
</dbReference>
<evidence type="ECO:0000256" key="1">
    <source>
        <dbReference type="ARBA" id="ARBA00022737"/>
    </source>
</evidence>
<feature type="repeat" description="ANK" evidence="3">
    <location>
        <begin position="814"/>
        <end position="846"/>
    </location>
</feature>
<dbReference type="STRING" id="1196081.A0A364L6D7"/>
<dbReference type="SUPFAM" id="SSF48403">
    <property type="entry name" value="Ankyrin repeat"/>
    <property type="match status" value="2"/>
</dbReference>
<feature type="repeat" description="ANK" evidence="3">
    <location>
        <begin position="1027"/>
        <end position="1061"/>
    </location>
</feature>
<organism evidence="6 7">
    <name type="scientific">Talaromyces amestolkiae</name>
    <dbReference type="NCBI Taxonomy" id="1196081"/>
    <lineage>
        <taxon>Eukaryota</taxon>
        <taxon>Fungi</taxon>
        <taxon>Dikarya</taxon>
        <taxon>Ascomycota</taxon>
        <taxon>Pezizomycotina</taxon>
        <taxon>Eurotiomycetes</taxon>
        <taxon>Eurotiomycetidae</taxon>
        <taxon>Eurotiales</taxon>
        <taxon>Trichocomaceae</taxon>
        <taxon>Talaromyces</taxon>
        <taxon>Talaromyces sect. Talaromyces</taxon>
    </lineage>
</organism>
<feature type="repeat" description="ANK" evidence="3">
    <location>
        <begin position="713"/>
        <end position="745"/>
    </location>
</feature>
<feature type="compositionally biased region" description="Basic and acidic residues" evidence="4">
    <location>
        <begin position="1095"/>
        <end position="1123"/>
    </location>
</feature>
<dbReference type="GO" id="GO:0005737">
    <property type="term" value="C:cytoplasm"/>
    <property type="evidence" value="ECO:0007669"/>
    <property type="project" value="TreeGrafter"/>
</dbReference>